<reference evidence="3 4" key="1">
    <citation type="submission" date="2015-08" db="EMBL/GenBank/DDBJ databases">
        <title>Whole genome sequence of Flavobacterium akiainvivens IK-1T, from decaying Wikstroemia oahuensis, an endemic Hawaiian shrub.</title>
        <authorList>
            <person name="Wan X."/>
            <person name="Hou S."/>
            <person name="Saito J."/>
            <person name="Donachie S."/>
        </authorList>
    </citation>
    <scope>NUCLEOTIDE SEQUENCE [LARGE SCALE GENOMIC DNA]</scope>
    <source>
        <strain evidence="3 4">IK-1</strain>
    </source>
</reference>
<dbReference type="RefSeq" id="WP_054408704.1">
    <property type="nucleotide sequence ID" value="NZ_FOYA01000009.1"/>
</dbReference>
<sequence length="215" mass="22601">MKTIYTLAALTFFGLASAQQTIKIEEFETLAVSGDVVLTLVQSNESKLVIASNEEDNEVEVKQATHSLAISGDGKATLYYKKGFQHLAAASDAIITGKDELKVKELTIAVASDAHVELNINVTALSTAVASDAVLTLTGKATDHNVSVDSDAVLNAEKLKTTNTTVNTTNNAVANITASQTVNATADTNSVIDIHGSPKIVNETATNEAVIKRSK</sequence>
<dbReference type="STRING" id="1202724.AM493_14260"/>
<keyword evidence="4" id="KW-1185">Reference proteome</keyword>
<gene>
    <name evidence="3" type="ORF">AM493_14260</name>
</gene>
<feature type="signal peptide" evidence="1">
    <location>
        <begin position="1"/>
        <end position="18"/>
    </location>
</feature>
<evidence type="ECO:0000313" key="4">
    <source>
        <dbReference type="Proteomes" id="UP000037755"/>
    </source>
</evidence>
<dbReference type="EMBL" id="LIYD01000005">
    <property type="protein sequence ID" value="KOS07067.1"/>
    <property type="molecule type" value="Genomic_DNA"/>
</dbReference>
<dbReference type="PATRIC" id="fig|1202724.3.peg.2961"/>
<dbReference type="Pfam" id="PF10988">
    <property type="entry name" value="DUF2807"/>
    <property type="match status" value="1"/>
</dbReference>
<feature type="chain" id="PRO_5005818470" description="Putative auto-transporter adhesin head GIN domain-containing protein" evidence="1">
    <location>
        <begin position="19"/>
        <end position="215"/>
    </location>
</feature>
<dbReference type="AlphaFoldDB" id="A0A0M8MJG7"/>
<comment type="caution">
    <text evidence="3">The sequence shown here is derived from an EMBL/GenBank/DDBJ whole genome shotgun (WGS) entry which is preliminary data.</text>
</comment>
<evidence type="ECO:0000256" key="1">
    <source>
        <dbReference type="SAM" id="SignalP"/>
    </source>
</evidence>
<keyword evidence="1" id="KW-0732">Signal</keyword>
<dbReference type="Proteomes" id="UP000037755">
    <property type="component" value="Unassembled WGS sequence"/>
</dbReference>
<feature type="domain" description="Putative auto-transporter adhesin head GIN" evidence="2">
    <location>
        <begin position="26"/>
        <end position="198"/>
    </location>
</feature>
<proteinExistence type="predicted"/>
<accession>A0A0M8MJG7</accession>
<organism evidence="3 4">
    <name type="scientific">Flavobacterium akiainvivens</name>
    <dbReference type="NCBI Taxonomy" id="1202724"/>
    <lineage>
        <taxon>Bacteria</taxon>
        <taxon>Pseudomonadati</taxon>
        <taxon>Bacteroidota</taxon>
        <taxon>Flavobacteriia</taxon>
        <taxon>Flavobacteriales</taxon>
        <taxon>Flavobacteriaceae</taxon>
        <taxon>Flavobacterium</taxon>
    </lineage>
</organism>
<dbReference type="Gene3D" id="2.160.20.120">
    <property type="match status" value="1"/>
</dbReference>
<name>A0A0M8MJG7_9FLAO</name>
<protein>
    <recommendedName>
        <fullName evidence="2">Putative auto-transporter adhesin head GIN domain-containing protein</fullName>
    </recommendedName>
</protein>
<evidence type="ECO:0000259" key="2">
    <source>
        <dbReference type="Pfam" id="PF10988"/>
    </source>
</evidence>
<dbReference type="OrthoDB" id="704821at2"/>
<evidence type="ECO:0000313" key="3">
    <source>
        <dbReference type="EMBL" id="KOS07067.1"/>
    </source>
</evidence>
<dbReference type="InterPro" id="IPR021255">
    <property type="entry name" value="DUF2807"/>
</dbReference>